<accession>A0A1I7XLF3</accession>
<evidence type="ECO:0000313" key="12">
    <source>
        <dbReference type="WBParaSite" id="Hba_18336"/>
    </source>
</evidence>
<evidence type="ECO:0000256" key="9">
    <source>
        <dbReference type="ARBA" id="ARBA00023136"/>
    </source>
</evidence>
<dbReference type="Proteomes" id="UP000095283">
    <property type="component" value="Unplaced"/>
</dbReference>
<dbReference type="WBParaSite" id="Hba_18336">
    <property type="protein sequence ID" value="Hba_18336"/>
    <property type="gene ID" value="Hba_18336"/>
</dbReference>
<dbReference type="AlphaFoldDB" id="A0A1I7XLF3"/>
<keyword evidence="7" id="KW-0677">Repeat</keyword>
<keyword evidence="8 10" id="KW-0802">TPR repeat</keyword>
<keyword evidence="4" id="KW-1003">Cell membrane</keyword>
<evidence type="ECO:0000256" key="2">
    <source>
        <dbReference type="ARBA" id="ARBA00004496"/>
    </source>
</evidence>
<dbReference type="SMART" id="SM00028">
    <property type="entry name" value="TPR"/>
    <property type="match status" value="5"/>
</dbReference>
<dbReference type="InterPro" id="IPR011990">
    <property type="entry name" value="TPR-like_helical_dom_sf"/>
</dbReference>
<protein>
    <submittedName>
        <fullName evidence="12">TPR_REGION domain-containing protein</fullName>
    </submittedName>
</protein>
<evidence type="ECO:0000256" key="5">
    <source>
        <dbReference type="ARBA" id="ARBA00022490"/>
    </source>
</evidence>
<keyword evidence="9" id="KW-0472">Membrane</keyword>
<evidence type="ECO:0000256" key="4">
    <source>
        <dbReference type="ARBA" id="ARBA00022475"/>
    </source>
</evidence>
<evidence type="ECO:0000256" key="6">
    <source>
        <dbReference type="ARBA" id="ARBA00022553"/>
    </source>
</evidence>
<dbReference type="GO" id="GO:0005938">
    <property type="term" value="C:cell cortex"/>
    <property type="evidence" value="ECO:0007669"/>
    <property type="project" value="TreeGrafter"/>
</dbReference>
<dbReference type="Gene3D" id="1.25.40.10">
    <property type="entry name" value="Tetratricopeptide repeat domain"/>
    <property type="match status" value="1"/>
</dbReference>
<comment type="similarity">
    <text evidence="3">Belongs to the GPSM family.</text>
</comment>
<proteinExistence type="inferred from homology"/>
<sequence length="304" mass="34390">MKTCEFRNFTTCLEWAQEGERLCRENKLNQGIECLQKALKIGSEDMRTLSAVYCQLGNAYFSLRNYDKSVEFHSYDMMLARLLKDTSGEAKACGNIGNAFKIQGSFHDALTFTKRQLELSRQIGDKMCEARALYNLGSVYHMKGKQTGRMLKAAAGECSLLSLNSSASQPFLEDLKHAIEYYEENLVLVEEAGDALNCGRTYGNLGNTYYLLRDFETAIQYHYKRLDVARQFGDKSAQRRAYSNLGNAHVFLSQMEKAIEFYRLALMLACEMKDRLAEAQSCFSLANAASLIADHHTGIFSSLY</sequence>
<dbReference type="GO" id="GO:0005092">
    <property type="term" value="F:GDP-dissociation inhibitor activity"/>
    <property type="evidence" value="ECO:0007669"/>
    <property type="project" value="TreeGrafter"/>
</dbReference>
<dbReference type="GO" id="GO:0001965">
    <property type="term" value="F:G-protein alpha-subunit binding"/>
    <property type="evidence" value="ECO:0007669"/>
    <property type="project" value="TreeGrafter"/>
</dbReference>
<dbReference type="PANTHER" id="PTHR45954">
    <property type="entry name" value="LD33695P"/>
    <property type="match status" value="1"/>
</dbReference>
<keyword evidence="11" id="KW-1185">Reference proteome</keyword>
<keyword evidence="5" id="KW-0963">Cytoplasm</keyword>
<name>A0A1I7XLF3_HETBA</name>
<evidence type="ECO:0000313" key="11">
    <source>
        <dbReference type="Proteomes" id="UP000095283"/>
    </source>
</evidence>
<dbReference type="GO" id="GO:0000132">
    <property type="term" value="P:establishment of mitotic spindle orientation"/>
    <property type="evidence" value="ECO:0007669"/>
    <property type="project" value="TreeGrafter"/>
</dbReference>
<keyword evidence="6" id="KW-0597">Phosphoprotein</keyword>
<evidence type="ECO:0000256" key="8">
    <source>
        <dbReference type="ARBA" id="ARBA00022803"/>
    </source>
</evidence>
<dbReference type="PROSITE" id="PS50005">
    <property type="entry name" value="TPR"/>
    <property type="match status" value="1"/>
</dbReference>
<dbReference type="FunFam" id="1.25.40.10:FF:000043">
    <property type="entry name" value="G-protein-signaling modulator 2 isoform X1"/>
    <property type="match status" value="1"/>
</dbReference>
<dbReference type="InterPro" id="IPR019734">
    <property type="entry name" value="TPR_rpt"/>
</dbReference>
<dbReference type="PANTHER" id="PTHR45954:SF1">
    <property type="entry name" value="LD33695P"/>
    <property type="match status" value="1"/>
</dbReference>
<dbReference type="Pfam" id="PF13424">
    <property type="entry name" value="TPR_12"/>
    <property type="match status" value="1"/>
</dbReference>
<evidence type="ECO:0000256" key="3">
    <source>
        <dbReference type="ARBA" id="ARBA00006600"/>
    </source>
</evidence>
<evidence type="ECO:0000256" key="10">
    <source>
        <dbReference type="PROSITE-ProRule" id="PRU00339"/>
    </source>
</evidence>
<reference evidence="12" key="1">
    <citation type="submission" date="2016-11" db="UniProtKB">
        <authorList>
            <consortium name="WormBaseParasite"/>
        </authorList>
    </citation>
    <scope>IDENTIFICATION</scope>
</reference>
<dbReference type="GO" id="GO:0005886">
    <property type="term" value="C:plasma membrane"/>
    <property type="evidence" value="ECO:0007669"/>
    <property type="project" value="UniProtKB-SubCell"/>
</dbReference>
<dbReference type="InterPro" id="IPR052386">
    <property type="entry name" value="GPSM"/>
</dbReference>
<dbReference type="SUPFAM" id="SSF48452">
    <property type="entry name" value="TPR-like"/>
    <property type="match status" value="2"/>
</dbReference>
<evidence type="ECO:0000256" key="1">
    <source>
        <dbReference type="ARBA" id="ARBA00004236"/>
    </source>
</evidence>
<evidence type="ECO:0000256" key="7">
    <source>
        <dbReference type="ARBA" id="ARBA00022737"/>
    </source>
</evidence>
<feature type="repeat" description="TPR" evidence="10">
    <location>
        <begin position="239"/>
        <end position="272"/>
    </location>
</feature>
<comment type="subcellular location">
    <subcellularLocation>
        <location evidence="1">Cell membrane</location>
    </subcellularLocation>
    <subcellularLocation>
        <location evidence="2">Cytoplasm</location>
    </subcellularLocation>
</comment>
<organism evidence="11 12">
    <name type="scientific">Heterorhabditis bacteriophora</name>
    <name type="common">Entomopathogenic nematode worm</name>
    <dbReference type="NCBI Taxonomy" id="37862"/>
    <lineage>
        <taxon>Eukaryota</taxon>
        <taxon>Metazoa</taxon>
        <taxon>Ecdysozoa</taxon>
        <taxon>Nematoda</taxon>
        <taxon>Chromadorea</taxon>
        <taxon>Rhabditida</taxon>
        <taxon>Rhabditina</taxon>
        <taxon>Rhabditomorpha</taxon>
        <taxon>Strongyloidea</taxon>
        <taxon>Heterorhabditidae</taxon>
        <taxon>Heterorhabditis</taxon>
    </lineage>
</organism>
<dbReference type="Pfam" id="PF13181">
    <property type="entry name" value="TPR_8"/>
    <property type="match status" value="2"/>
</dbReference>